<evidence type="ECO:0000313" key="1">
    <source>
        <dbReference type="EMBL" id="SHN80983.1"/>
    </source>
</evidence>
<gene>
    <name evidence="1" type="ORF">SAMN05444170_4569</name>
</gene>
<accession>A0A1M7UDB5</accession>
<proteinExistence type="predicted"/>
<dbReference type="AlphaFoldDB" id="A0A1M7UDB5"/>
<evidence type="ECO:0000313" key="2">
    <source>
        <dbReference type="Proteomes" id="UP000184096"/>
    </source>
</evidence>
<dbReference type="Proteomes" id="UP000184096">
    <property type="component" value="Chromosome I"/>
</dbReference>
<protein>
    <submittedName>
        <fullName evidence="1">Uncharacterized protein</fullName>
    </submittedName>
</protein>
<name>A0A1M7UDB5_9BRAD</name>
<keyword evidence="2" id="KW-1185">Reference proteome</keyword>
<dbReference type="EMBL" id="LT670849">
    <property type="protein sequence ID" value="SHN80983.1"/>
    <property type="molecule type" value="Genomic_DNA"/>
</dbReference>
<sequence>MADLHKIAVTTLSVLWIMGAITLPLATAQEAALSEGDRHGLAACLVKCPDGDKACINRCMSKSQIKGVVWSDATRACIRACRIQNAANEVIFGCASGCLDRMVR</sequence>
<reference evidence="2" key="1">
    <citation type="submission" date="2016-11" db="EMBL/GenBank/DDBJ databases">
        <authorList>
            <person name="Varghese N."/>
            <person name="Submissions S."/>
        </authorList>
    </citation>
    <scope>NUCLEOTIDE SEQUENCE [LARGE SCALE GENOMIC DNA]</scope>
    <source>
        <strain evidence="2">GAS401</strain>
    </source>
</reference>
<organism evidence="1 2">
    <name type="scientific">Bradyrhizobium erythrophlei</name>
    <dbReference type="NCBI Taxonomy" id="1437360"/>
    <lineage>
        <taxon>Bacteria</taxon>
        <taxon>Pseudomonadati</taxon>
        <taxon>Pseudomonadota</taxon>
        <taxon>Alphaproteobacteria</taxon>
        <taxon>Hyphomicrobiales</taxon>
        <taxon>Nitrobacteraceae</taxon>
        <taxon>Bradyrhizobium</taxon>
    </lineage>
</organism>